<evidence type="ECO:0000313" key="2">
    <source>
        <dbReference type="EMBL" id="AEQ23335.1"/>
    </source>
</evidence>
<dbReference type="PANTHER" id="PTHR30282">
    <property type="entry name" value="P-AMINOBENZOYL GLUTAMATE TRANSPORTER"/>
    <property type="match status" value="1"/>
</dbReference>
<dbReference type="Pfam" id="PF03806">
    <property type="entry name" value="ABG_transport"/>
    <property type="match status" value="1"/>
</dbReference>
<feature type="transmembrane region" description="Helical" evidence="1">
    <location>
        <begin position="344"/>
        <end position="362"/>
    </location>
</feature>
<feature type="transmembrane region" description="Helical" evidence="1">
    <location>
        <begin position="32"/>
        <end position="49"/>
    </location>
</feature>
<dbReference type="InterPro" id="IPR004697">
    <property type="entry name" value="AbgT"/>
</dbReference>
<dbReference type="GO" id="GO:1902604">
    <property type="term" value="P:p-aminobenzoyl-glutamate transmembrane transport"/>
    <property type="evidence" value="ECO:0007669"/>
    <property type="project" value="InterPro"/>
</dbReference>
<dbReference type="GO" id="GO:0015558">
    <property type="term" value="F:secondary active p-aminobenzoyl-glutamate transmembrane transporter activity"/>
    <property type="evidence" value="ECO:0007669"/>
    <property type="project" value="InterPro"/>
</dbReference>
<protein>
    <submittedName>
        <fullName evidence="2">Aminobenzoyl-glutamate transporter</fullName>
    </submittedName>
</protein>
<feature type="transmembrane region" description="Helical" evidence="1">
    <location>
        <begin position="441"/>
        <end position="460"/>
    </location>
</feature>
<dbReference type="HOGENOM" id="CLU_040132_0_0_9"/>
<sequence>MMKIQKVPQQKGTLAAFMNLVERVCNRLPPPAILFCLLFVLTALLGALFTEMGVHLENPATHHIVTAQNFFSKAGIQWLLTNMVKNFTGFAPLGLVITMTMAIGFCEESGLLVSLLNRSMRRVPPALVPYLIAFVGTLGNIASDTAAVVIPPLGALVYLGVKKHPVAGMIVGYAGANAGFTANLMVAGTDSLLQGLTNEAIKGFLGNQDFAVDVTCNWYFMVASTFLVALVIGWLSQKIVEPRFGTYEGPVEEETVAEIGPAEKRGIKNAGLVVLVFILIVVAGFFTGILSKDGHTLVGSLLLKGLIPILFFVLSAAGIAYGLTTGKFMNLKDINKAMVKQMSAMGSYVVFCFFCGQFQALFNWTHMGTLLSIKGAELLREIGFTGLPLSVAFILITALINLFMSSGSAKWAIFAPIFVPMFMMLGYHPAYAQLLYRLGDSPTNCFTPVMPYLWMVLAVAQEKYMPDIAIGTLVSSLVPLGLALQVIWIIFLIAWTLLGIPIGPGVGATLPPGVL</sequence>
<keyword evidence="1" id="KW-0812">Transmembrane</keyword>
<dbReference type="Proteomes" id="UP000007093">
    <property type="component" value="Chromosome"/>
</dbReference>
<feature type="transmembrane region" description="Helical" evidence="1">
    <location>
        <begin position="218"/>
        <end position="235"/>
    </location>
</feature>
<proteinExistence type="predicted"/>
<feature type="transmembrane region" description="Helical" evidence="1">
    <location>
        <begin position="411"/>
        <end position="429"/>
    </location>
</feature>
<organism evidence="2 3">
    <name type="scientific">Acidaminococcus intestini (strain RyC-MR95)</name>
    <dbReference type="NCBI Taxonomy" id="568816"/>
    <lineage>
        <taxon>Bacteria</taxon>
        <taxon>Bacillati</taxon>
        <taxon>Bacillota</taxon>
        <taxon>Negativicutes</taxon>
        <taxon>Acidaminococcales</taxon>
        <taxon>Acidaminococcaceae</taxon>
        <taxon>Acidaminococcus</taxon>
    </lineage>
</organism>
<evidence type="ECO:0000313" key="3">
    <source>
        <dbReference type="Proteomes" id="UP000007093"/>
    </source>
</evidence>
<keyword evidence="3" id="KW-1185">Reference proteome</keyword>
<feature type="transmembrane region" description="Helical" evidence="1">
    <location>
        <begin position="270"/>
        <end position="290"/>
    </location>
</feature>
<dbReference type="AlphaFoldDB" id="G4Q5N9"/>
<name>G4Q5N9_ACIIR</name>
<keyword evidence="1" id="KW-0472">Membrane</keyword>
<gene>
    <name evidence="2" type="ordered locus">Acin_2135</name>
</gene>
<feature type="transmembrane region" description="Helical" evidence="1">
    <location>
        <begin position="302"/>
        <end position="323"/>
    </location>
</feature>
<dbReference type="GeneID" id="92879320"/>
<keyword evidence="1" id="KW-1133">Transmembrane helix</keyword>
<accession>G4Q5N9</accession>
<dbReference type="eggNOG" id="COG2978">
    <property type="taxonomic scope" value="Bacteria"/>
</dbReference>
<reference evidence="2 3" key="1">
    <citation type="journal article" date="2011" name="J. Bacteriol.">
        <title>Complete genome sequence of Acidaminococcus intestini RYC-MR95, a Gram-negative bacterium from the phylum Firmicutes.</title>
        <authorList>
            <person name="D'Auria G."/>
            <person name="Galan J.C."/>
            <person name="Rodriguez-Alcayna M."/>
            <person name="Moya A."/>
            <person name="Baquero F."/>
            <person name="Latorre A."/>
        </authorList>
    </citation>
    <scope>NUCLEOTIDE SEQUENCE [LARGE SCALE GENOMIC DNA]</scope>
    <source>
        <strain evidence="2 3">RyC-MR95</strain>
    </source>
</reference>
<evidence type="ECO:0000256" key="1">
    <source>
        <dbReference type="SAM" id="Phobius"/>
    </source>
</evidence>
<dbReference type="EMBL" id="CP003058">
    <property type="protein sequence ID" value="AEQ23335.1"/>
    <property type="molecule type" value="Genomic_DNA"/>
</dbReference>
<dbReference type="PANTHER" id="PTHR30282:SF0">
    <property type="entry name" value="P-AMINOBENZOYL-GLUTAMATE TRANSPORT PROTEIN"/>
    <property type="match status" value="1"/>
</dbReference>
<dbReference type="KEGG" id="ain:Acin_2135"/>
<feature type="transmembrane region" description="Helical" evidence="1">
    <location>
        <begin position="127"/>
        <end position="150"/>
    </location>
</feature>
<dbReference type="InParanoid" id="G4Q5N9"/>
<dbReference type="PATRIC" id="fig|568816.4.peg.2067"/>
<feature type="transmembrane region" description="Helical" evidence="1">
    <location>
        <begin position="472"/>
        <end position="498"/>
    </location>
</feature>
<dbReference type="RefSeq" id="WP_014129053.1">
    <property type="nucleotide sequence ID" value="NC_016077.1"/>
</dbReference>
<feature type="transmembrane region" description="Helical" evidence="1">
    <location>
        <begin position="87"/>
        <end position="106"/>
    </location>
</feature>
<feature type="transmembrane region" description="Helical" evidence="1">
    <location>
        <begin position="382"/>
        <end position="404"/>
    </location>
</feature>